<name>A0ACA9LS41_9GLOM</name>
<dbReference type="Proteomes" id="UP000789702">
    <property type="component" value="Unassembled WGS sequence"/>
</dbReference>
<protein>
    <submittedName>
        <fullName evidence="1">2486_t:CDS:1</fullName>
    </submittedName>
</protein>
<comment type="caution">
    <text evidence="1">The sequence shown here is derived from an EMBL/GenBank/DDBJ whole genome shotgun (WGS) entry which is preliminary data.</text>
</comment>
<evidence type="ECO:0000313" key="1">
    <source>
        <dbReference type="EMBL" id="CAG8542588.1"/>
    </source>
</evidence>
<gene>
    <name evidence="1" type="ORF">DHETER_LOCUS4869</name>
</gene>
<keyword evidence="2" id="KW-1185">Reference proteome</keyword>
<evidence type="ECO:0000313" key="2">
    <source>
        <dbReference type="Proteomes" id="UP000789702"/>
    </source>
</evidence>
<organism evidence="1 2">
    <name type="scientific">Dentiscutata heterogama</name>
    <dbReference type="NCBI Taxonomy" id="1316150"/>
    <lineage>
        <taxon>Eukaryota</taxon>
        <taxon>Fungi</taxon>
        <taxon>Fungi incertae sedis</taxon>
        <taxon>Mucoromycota</taxon>
        <taxon>Glomeromycotina</taxon>
        <taxon>Glomeromycetes</taxon>
        <taxon>Diversisporales</taxon>
        <taxon>Gigasporaceae</taxon>
        <taxon>Dentiscutata</taxon>
    </lineage>
</organism>
<proteinExistence type="predicted"/>
<sequence>MSNIWTSPNNKAFVSATTYYIDENWAFKETIIDFGLIRGRHNRNDIANRFFKVLKDYEITSK</sequence>
<feature type="non-terminal residue" evidence="1">
    <location>
        <position position="62"/>
    </location>
</feature>
<reference evidence="1" key="1">
    <citation type="submission" date="2021-06" db="EMBL/GenBank/DDBJ databases">
        <authorList>
            <person name="Kallberg Y."/>
            <person name="Tangrot J."/>
            <person name="Rosling A."/>
        </authorList>
    </citation>
    <scope>NUCLEOTIDE SEQUENCE</scope>
    <source>
        <strain evidence="1">IL203A</strain>
    </source>
</reference>
<dbReference type="EMBL" id="CAJVPU010005075">
    <property type="protein sequence ID" value="CAG8542588.1"/>
    <property type="molecule type" value="Genomic_DNA"/>
</dbReference>
<accession>A0ACA9LS41</accession>